<sequence length="461" mass="50248">MITPVQNQANCGSCWAFSVVAAVEAHYAITHNGTKVSLSEQELVDCDQTSQKCVYGYLTSALEYARVSGLNSRVSYPYTAKNGSCKTMNNQKVKIDDIIGLPWRDETALRNFVFNQGPAIFIFKCPSSFQFYTGGIFTLSAQKCNEQSIGNHAMVIVGYGVENGKKYWTAKNSWGSRWGEGGYIRIERDINFCDMSSFVAPVFKQLSNITTTTTTTTTTKPGTTKFTTRSPSTCPVACGNIIPMNSSCFAKITCYGTNPSYKSTNILYGQGLNRTDVWGGPMTYGSAEVFQNLVCTPNGWAPQHFEQSPVKSIWYCIADLPPNATEHTCQRSITTPKPTTCPICPPLILGTKEGATSVSDMTNKNVACGSIGPMNPTSCISQIKCYGTNPSNNSPTVIFGQALNRTDGGGGPMAYGTKEVLYNLVCTSKGWAPQYFEQNTVKNTFYCIADLPPNSTTHICH</sequence>
<evidence type="ECO:0000313" key="2">
    <source>
        <dbReference type="WBParaSite" id="ES5_v2.g16199.t1"/>
    </source>
</evidence>
<reference evidence="2" key="1">
    <citation type="submission" date="2022-11" db="UniProtKB">
        <authorList>
            <consortium name="WormBaseParasite"/>
        </authorList>
    </citation>
    <scope>IDENTIFICATION</scope>
</reference>
<proteinExistence type="predicted"/>
<dbReference type="Proteomes" id="UP000887579">
    <property type="component" value="Unplaced"/>
</dbReference>
<organism evidence="1 2">
    <name type="scientific">Panagrolaimus sp. ES5</name>
    <dbReference type="NCBI Taxonomy" id="591445"/>
    <lineage>
        <taxon>Eukaryota</taxon>
        <taxon>Metazoa</taxon>
        <taxon>Ecdysozoa</taxon>
        <taxon>Nematoda</taxon>
        <taxon>Chromadorea</taxon>
        <taxon>Rhabditida</taxon>
        <taxon>Tylenchina</taxon>
        <taxon>Panagrolaimomorpha</taxon>
        <taxon>Panagrolaimoidea</taxon>
        <taxon>Panagrolaimidae</taxon>
        <taxon>Panagrolaimus</taxon>
    </lineage>
</organism>
<evidence type="ECO:0000313" key="1">
    <source>
        <dbReference type="Proteomes" id="UP000887579"/>
    </source>
</evidence>
<accession>A0AC34FHU6</accession>
<protein>
    <submittedName>
        <fullName evidence="2">Peptidase C1A papain C-terminal domain-containing protein</fullName>
    </submittedName>
</protein>
<dbReference type="WBParaSite" id="ES5_v2.g16199.t1">
    <property type="protein sequence ID" value="ES5_v2.g16199.t1"/>
    <property type="gene ID" value="ES5_v2.g16199"/>
</dbReference>
<name>A0AC34FHU6_9BILA</name>